<name>A0ACC0F984_9ERIC</name>
<evidence type="ECO:0000313" key="2">
    <source>
        <dbReference type="Proteomes" id="UP001060215"/>
    </source>
</evidence>
<dbReference type="Proteomes" id="UP001060215">
    <property type="component" value="Chromosome 15"/>
</dbReference>
<accession>A0ACC0F984</accession>
<evidence type="ECO:0000313" key="1">
    <source>
        <dbReference type="EMBL" id="KAI7985038.1"/>
    </source>
</evidence>
<reference evidence="1 2" key="1">
    <citation type="journal article" date="2022" name="Plant J.">
        <title>Chromosome-level genome of Camellia lanceoleosa provides a valuable resource for understanding genome evolution and self-incompatibility.</title>
        <authorList>
            <person name="Gong W."/>
            <person name="Xiao S."/>
            <person name="Wang L."/>
            <person name="Liao Z."/>
            <person name="Chang Y."/>
            <person name="Mo W."/>
            <person name="Hu G."/>
            <person name="Li W."/>
            <person name="Zhao G."/>
            <person name="Zhu H."/>
            <person name="Hu X."/>
            <person name="Ji K."/>
            <person name="Xiang X."/>
            <person name="Song Q."/>
            <person name="Yuan D."/>
            <person name="Jin S."/>
            <person name="Zhang L."/>
        </authorList>
    </citation>
    <scope>NUCLEOTIDE SEQUENCE [LARGE SCALE GENOMIC DNA]</scope>
    <source>
        <strain evidence="1">SQ_2022a</strain>
    </source>
</reference>
<gene>
    <name evidence="1" type="ORF">LOK49_LG14G01517</name>
</gene>
<sequence length="130" mass="13667">MGIDGNGVKNFEGRTGGAKLNGTKNVMIAAAEAKVWRVVFTSSIGAVTMDPNRECGWRFSDNTPAPACLDPCVVCLERKCTVATQELVLLWKDGGREGSVEGGKGERGGPSGGDSSSGDWTIVAAHTQYF</sequence>
<protein>
    <submittedName>
        <fullName evidence="1">Cinnamoyl-CoA reductase 1</fullName>
    </submittedName>
</protein>
<proteinExistence type="predicted"/>
<dbReference type="EMBL" id="CM045772">
    <property type="protein sequence ID" value="KAI7985038.1"/>
    <property type="molecule type" value="Genomic_DNA"/>
</dbReference>
<organism evidence="1 2">
    <name type="scientific">Camellia lanceoleosa</name>
    <dbReference type="NCBI Taxonomy" id="1840588"/>
    <lineage>
        <taxon>Eukaryota</taxon>
        <taxon>Viridiplantae</taxon>
        <taxon>Streptophyta</taxon>
        <taxon>Embryophyta</taxon>
        <taxon>Tracheophyta</taxon>
        <taxon>Spermatophyta</taxon>
        <taxon>Magnoliopsida</taxon>
        <taxon>eudicotyledons</taxon>
        <taxon>Gunneridae</taxon>
        <taxon>Pentapetalae</taxon>
        <taxon>asterids</taxon>
        <taxon>Ericales</taxon>
        <taxon>Theaceae</taxon>
        <taxon>Camellia</taxon>
    </lineage>
</organism>
<comment type="caution">
    <text evidence="1">The sequence shown here is derived from an EMBL/GenBank/DDBJ whole genome shotgun (WGS) entry which is preliminary data.</text>
</comment>
<keyword evidence="2" id="KW-1185">Reference proteome</keyword>